<gene>
    <name evidence="1" type="ORF">ABID39_000416</name>
</gene>
<reference evidence="1 2" key="1">
    <citation type="submission" date="2024-06" db="EMBL/GenBank/DDBJ databases">
        <title>Genomic Encyclopedia of Type Strains, Phase IV (KMG-IV): sequencing the most valuable type-strain genomes for metagenomic binning, comparative biology and taxonomic classification.</title>
        <authorList>
            <person name="Goeker M."/>
        </authorList>
    </citation>
    <scope>NUCLEOTIDE SEQUENCE [LARGE SCALE GENOMIC DNA]</scope>
    <source>
        <strain evidence="1 2">DSM 23650</strain>
    </source>
</reference>
<keyword evidence="2" id="KW-1185">Reference proteome</keyword>
<evidence type="ECO:0000313" key="2">
    <source>
        <dbReference type="Proteomes" id="UP001549112"/>
    </source>
</evidence>
<dbReference type="Proteomes" id="UP001549112">
    <property type="component" value="Unassembled WGS sequence"/>
</dbReference>
<comment type="caution">
    <text evidence="1">The sequence shown here is derived from an EMBL/GenBank/DDBJ whole genome shotgun (WGS) entry which is preliminary data.</text>
</comment>
<proteinExistence type="predicted"/>
<organism evidence="1 2">
    <name type="scientific">Bartonella japonica</name>
    <dbReference type="NCBI Taxonomy" id="357761"/>
    <lineage>
        <taxon>Bacteria</taxon>
        <taxon>Pseudomonadati</taxon>
        <taxon>Pseudomonadota</taxon>
        <taxon>Alphaproteobacteria</taxon>
        <taxon>Hyphomicrobiales</taxon>
        <taxon>Bartonellaceae</taxon>
        <taxon>Bartonella</taxon>
    </lineage>
</organism>
<sequence>MRNIDKDITTACGINVRIFIIWYYELTRKVDEILVLVGRKKSLSDVFVDWLGKLEYLMSLKNKALWL</sequence>
<protein>
    <submittedName>
        <fullName evidence="1">P-loop ATPase</fullName>
    </submittedName>
</protein>
<evidence type="ECO:0000313" key="1">
    <source>
        <dbReference type="EMBL" id="MET3559739.1"/>
    </source>
</evidence>
<accession>A0ABV2FMD9</accession>
<dbReference type="RefSeq" id="WP_354185537.1">
    <property type="nucleotide sequence ID" value="NZ_JBEPLT010000002.1"/>
</dbReference>
<dbReference type="EMBL" id="JBEPLT010000002">
    <property type="protein sequence ID" value="MET3559739.1"/>
    <property type="molecule type" value="Genomic_DNA"/>
</dbReference>
<name>A0ABV2FMD9_9HYPH</name>